<dbReference type="InterPro" id="IPR000073">
    <property type="entry name" value="AB_hydrolase_1"/>
</dbReference>
<reference evidence="5" key="1">
    <citation type="submission" date="2011-12" db="EMBL/GenBank/DDBJ databases">
        <title>The genome sequence of Colletotrichum higginsianum IMI 34906.</title>
        <authorList>
            <person name="Ma L.-J."/>
            <person name="O'Connell R."/>
            <person name="van Themaat E.V.L."/>
            <person name="Stueber K."/>
            <person name="Young S.K."/>
            <person name="Zeng Q."/>
            <person name="Gargeya S."/>
            <person name="Fitzgerald M."/>
            <person name="Haas B."/>
            <person name="Abouelleil A."/>
            <person name="Alvarado L."/>
            <person name="Arachchi H.M."/>
            <person name="Berlin A."/>
            <person name="Chapman S.B."/>
            <person name="Gearin G."/>
            <person name="Goldberg J."/>
            <person name="Griggs A."/>
            <person name="Gujja S."/>
            <person name="Hansen M."/>
            <person name="Heiman D."/>
            <person name="Howarth C."/>
            <person name="Larimer J."/>
            <person name="Lui A."/>
            <person name="MacDonald P.J.P."/>
            <person name="McCowen C."/>
            <person name="Montmayeur A."/>
            <person name="Murphy C."/>
            <person name="Neiman D."/>
            <person name="Pearson M."/>
            <person name="Priest M."/>
            <person name="Roberts A."/>
            <person name="Saif S."/>
            <person name="Shea T."/>
            <person name="Sisk P."/>
            <person name="Stolte C."/>
            <person name="Sykes S."/>
            <person name="Wortman J."/>
            <person name="Nusbaum C."/>
            <person name="Birren B."/>
        </authorList>
    </citation>
    <scope>NUCLEOTIDE SEQUENCE [LARGE SCALE GENOMIC DNA]</scope>
    <source>
        <strain evidence="5">IMI 349063</strain>
    </source>
</reference>
<sequence>MAKMHHFFPTSTFFNFETVRILGTTSYGGADVAEVLEAVATINANDASSWQKAWATQAARAEALAKQASLNGNRDAARGAYLRAANYTRASGYMYLPSPPHDDYGPMIAHPSALSVSERVTELFCKAIPLMDNPVLKVSIPYEDYQMPGLLYLPPESHRIPNRKIPILLSFGGADGCQEELFFMYPAAGPRLGYAVLTFEGPGQGIMLRRHGLTMRPDWEVVSGCVIDFLAEFSAKNPHLDLDMDSICVAGASMGGYFALRAAADQRVKACVSIDPFYDMWDFGTAHVSRLFLSAWMKGWIGQGFIDQVMKAMQAVSFQLKWEISLAGWFFGLSSPSDMLLHMKRFSLAGARQKDGNEYLARVVCPVMVSGSCSSIYVDVDEHTRRCYDNLINIPLEHKEMWVPGSVGQGSLQAKMGALPLCCQRTYQFLDQSLGIEREHLVF</sequence>
<dbReference type="KEGG" id="chig:CH63R_05339"/>
<dbReference type="Proteomes" id="UP000092177">
    <property type="component" value="Chromosome 3"/>
</dbReference>
<evidence type="ECO:0000256" key="1">
    <source>
        <dbReference type="ARBA" id="ARBA00004685"/>
    </source>
</evidence>
<accession>H1V4Y7</accession>
<gene>
    <name evidence="5" type="ORF">CH063_07110</name>
    <name evidence="6" type="ORF">CH63R_05339</name>
</gene>
<dbReference type="Gene3D" id="1.20.1440.110">
    <property type="entry name" value="acylaminoacyl peptidase"/>
    <property type="match status" value="1"/>
</dbReference>
<dbReference type="VEuPathDB" id="FungiDB:CH63R_05339"/>
<dbReference type="PANTHER" id="PTHR22946:SF13">
    <property type="entry name" value="ALPHA_BETA HYDROLASE PSOB"/>
    <property type="match status" value="1"/>
</dbReference>
<dbReference type="EMBL" id="LTAN01000003">
    <property type="protein sequence ID" value="OBR13043.1"/>
    <property type="molecule type" value="Genomic_DNA"/>
</dbReference>
<evidence type="ECO:0000313" key="6">
    <source>
        <dbReference type="EMBL" id="OBR13043.1"/>
    </source>
</evidence>
<organism evidence="5 7">
    <name type="scientific">Colletotrichum higginsianum (strain IMI 349063)</name>
    <name type="common">Crucifer anthracnose fungus</name>
    <dbReference type="NCBI Taxonomy" id="759273"/>
    <lineage>
        <taxon>Eukaryota</taxon>
        <taxon>Fungi</taxon>
        <taxon>Dikarya</taxon>
        <taxon>Ascomycota</taxon>
        <taxon>Pezizomycotina</taxon>
        <taxon>Sordariomycetes</taxon>
        <taxon>Hypocreomycetidae</taxon>
        <taxon>Glomerellales</taxon>
        <taxon>Glomerellaceae</taxon>
        <taxon>Colletotrichum</taxon>
        <taxon>Colletotrichum destructivum species complex</taxon>
    </lineage>
</organism>
<keyword evidence="8" id="KW-1185">Reference proteome</keyword>
<comment type="similarity">
    <text evidence="3">Belongs to the AB hydrolase superfamily. FUS2 hydrolase family.</text>
</comment>
<evidence type="ECO:0000256" key="3">
    <source>
        <dbReference type="ARBA" id="ARBA00038115"/>
    </source>
</evidence>
<evidence type="ECO:0000313" key="8">
    <source>
        <dbReference type="Proteomes" id="UP000092177"/>
    </source>
</evidence>
<feature type="domain" description="AB hydrolase-1" evidence="4">
    <location>
        <begin position="188"/>
        <end position="305"/>
    </location>
</feature>
<dbReference type="eggNOG" id="ENOG502QPTG">
    <property type="taxonomic scope" value="Eukaryota"/>
</dbReference>
<dbReference type="EMBL" id="CACQ02001477">
    <property type="protein sequence ID" value="CCF35289.1"/>
    <property type="molecule type" value="Genomic_DNA"/>
</dbReference>
<evidence type="ECO:0000256" key="2">
    <source>
        <dbReference type="ARBA" id="ARBA00022801"/>
    </source>
</evidence>
<dbReference type="STRING" id="759273.H1V4Y7"/>
<dbReference type="SUPFAM" id="SSF53474">
    <property type="entry name" value="alpha/beta-Hydrolases"/>
    <property type="match status" value="1"/>
</dbReference>
<dbReference type="GeneID" id="28864421"/>
<dbReference type="Pfam" id="PF12697">
    <property type="entry name" value="Abhydrolase_6"/>
    <property type="match status" value="1"/>
</dbReference>
<evidence type="ECO:0000259" key="4">
    <source>
        <dbReference type="Pfam" id="PF12697"/>
    </source>
</evidence>
<dbReference type="InterPro" id="IPR029058">
    <property type="entry name" value="AB_hydrolase_fold"/>
</dbReference>
<dbReference type="Gene3D" id="3.40.50.1820">
    <property type="entry name" value="alpha/beta hydrolase"/>
    <property type="match status" value="1"/>
</dbReference>
<dbReference type="HOGENOM" id="CLU_034451_0_0_1"/>
<reference evidence="6" key="3">
    <citation type="submission" date="2016-02" db="EMBL/GenBank/DDBJ databases">
        <title>Resequencing and annotation of the Colletotrichum higginsianum genome.</title>
        <authorList>
            <person name="O'Connell R."/>
            <person name="Zambounis A."/>
            <person name="Thon M."/>
            <person name="Dallery J.-F."/>
        </authorList>
    </citation>
    <scope>NUCLEOTIDE SEQUENCE [LARGE SCALE GENOMIC DNA]</scope>
    <source>
        <strain evidence="6">IMI 349063</strain>
    </source>
</reference>
<reference evidence="7" key="2">
    <citation type="journal article" date="2012" name="Nat. Genet.">
        <title>Lifestyle transitions in plant pathogenic Colletotrichum fungi deciphered by genome and transcriptome analyses.</title>
        <authorList>
            <person name="O'Connell R.J."/>
            <person name="Thon M.R."/>
            <person name="Hacquard S."/>
            <person name="Amyotte S.G."/>
            <person name="Kleemann J."/>
            <person name="Torres M.F."/>
            <person name="Damm U."/>
            <person name="Buiate E.A."/>
            <person name="Epstein L."/>
            <person name="Alkan N."/>
            <person name="Altmueller J."/>
            <person name="Alvarado-Balderrama L."/>
            <person name="Bauser C.A."/>
            <person name="Becker C."/>
            <person name="Birren B.W."/>
            <person name="Chen Z."/>
            <person name="Choi J."/>
            <person name="Crouch J.A."/>
            <person name="Duvick J.P."/>
            <person name="Farman M.A."/>
            <person name="Gan P."/>
            <person name="Heiman D."/>
            <person name="Henrissat B."/>
            <person name="Howard R.J."/>
            <person name="Kabbage M."/>
            <person name="Koch C."/>
            <person name="Kracher B."/>
            <person name="Kubo Y."/>
            <person name="Law A.D."/>
            <person name="Lebrun M.-H."/>
            <person name="Lee Y.-H."/>
            <person name="Miyara I."/>
            <person name="Moore N."/>
            <person name="Neumann U."/>
            <person name="Nordstroem K."/>
            <person name="Panaccione D.G."/>
            <person name="Panstruga R."/>
            <person name="Place M."/>
            <person name="Proctor R.H."/>
            <person name="Prusky D."/>
            <person name="Rech G."/>
            <person name="Reinhardt R."/>
            <person name="Rollins J.A."/>
            <person name="Rounsley S."/>
            <person name="Schardl C.L."/>
            <person name="Schwartz D.C."/>
            <person name="Shenoy N."/>
            <person name="Shirasu K."/>
            <person name="Sikhakolli U.R."/>
            <person name="Stueber K."/>
            <person name="Sukno S.A."/>
            <person name="Sweigard J.A."/>
            <person name="Takano Y."/>
            <person name="Takahara H."/>
            <person name="Trail F."/>
            <person name="van der Does H.C."/>
            <person name="Voll L.M."/>
            <person name="Will I."/>
            <person name="Young S."/>
            <person name="Zeng Q."/>
            <person name="Zhang J."/>
            <person name="Zhou S."/>
            <person name="Dickman M.B."/>
            <person name="Schulze-Lefert P."/>
            <person name="Ver Loren van Themaat E."/>
            <person name="Ma L.-J."/>
            <person name="Vaillancourt L.J."/>
        </authorList>
    </citation>
    <scope>NUCLEOTIDE SEQUENCE [LARGE SCALE GENOMIC DNA]</scope>
    <source>
        <strain evidence="7">IMI 349063</strain>
    </source>
</reference>
<dbReference type="OrthoDB" id="249703at2759"/>
<comment type="pathway">
    <text evidence="1">Mycotoxin biosynthesis.</text>
</comment>
<name>H1V4Y7_COLHI</name>
<reference evidence="8" key="4">
    <citation type="journal article" date="2017" name="BMC Genomics">
        <title>Gapless genome assembly of Colletotrichum higginsianum reveals chromosome structure and association of transposable elements with secondary metabolite gene clusters.</title>
        <authorList>
            <person name="Dallery J.-F."/>
            <person name="Lapalu N."/>
            <person name="Zampounis A."/>
            <person name="Pigne S."/>
            <person name="Luyten I."/>
            <person name="Amselem J."/>
            <person name="Wittenberg A.H.J."/>
            <person name="Zhou S."/>
            <person name="de Queiroz M.V."/>
            <person name="Robin G.P."/>
            <person name="Auger A."/>
            <person name="Hainaut M."/>
            <person name="Henrissat B."/>
            <person name="Kim K.-T."/>
            <person name="Lee Y.-H."/>
            <person name="Lespinet O."/>
            <person name="Schwartz D.C."/>
            <person name="Thon M.R."/>
            <person name="O'Connell R.J."/>
        </authorList>
    </citation>
    <scope>NUCLEOTIDE SEQUENCE [LARGE SCALE GENOMIC DNA]</scope>
    <source>
        <strain evidence="8">IMI 349063</strain>
    </source>
</reference>
<keyword evidence="2 5" id="KW-0378">Hydrolase</keyword>
<proteinExistence type="inferred from homology"/>
<dbReference type="AlphaFoldDB" id="H1V4Y7"/>
<evidence type="ECO:0000313" key="7">
    <source>
        <dbReference type="Proteomes" id="UP000007174"/>
    </source>
</evidence>
<dbReference type="Proteomes" id="UP000007174">
    <property type="component" value="Unassembled WGS sequence"/>
</dbReference>
<protein>
    <submittedName>
        <fullName evidence="5">Alpha/beta hydrolase</fullName>
    </submittedName>
</protein>
<evidence type="ECO:0000313" key="5">
    <source>
        <dbReference type="EMBL" id="CCF35289.1"/>
    </source>
</evidence>
<dbReference type="RefSeq" id="XP_018161560.1">
    <property type="nucleotide sequence ID" value="XM_018300314.1"/>
</dbReference>
<dbReference type="PANTHER" id="PTHR22946">
    <property type="entry name" value="DIENELACTONE HYDROLASE DOMAIN-CONTAINING PROTEIN-RELATED"/>
    <property type="match status" value="1"/>
</dbReference>
<dbReference type="GO" id="GO:0016787">
    <property type="term" value="F:hydrolase activity"/>
    <property type="evidence" value="ECO:0007669"/>
    <property type="project" value="UniProtKB-KW"/>
</dbReference>
<dbReference type="InterPro" id="IPR050261">
    <property type="entry name" value="FrsA_esterase"/>
</dbReference>